<keyword evidence="4" id="KW-1185">Reference proteome</keyword>
<organism evidence="3 4">
    <name type="scientific">Collybia nuda</name>
    <dbReference type="NCBI Taxonomy" id="64659"/>
    <lineage>
        <taxon>Eukaryota</taxon>
        <taxon>Fungi</taxon>
        <taxon>Dikarya</taxon>
        <taxon>Basidiomycota</taxon>
        <taxon>Agaricomycotina</taxon>
        <taxon>Agaricomycetes</taxon>
        <taxon>Agaricomycetidae</taxon>
        <taxon>Agaricales</taxon>
        <taxon>Tricholomatineae</taxon>
        <taxon>Clitocybaceae</taxon>
        <taxon>Collybia</taxon>
    </lineage>
</organism>
<evidence type="ECO:0000313" key="3">
    <source>
        <dbReference type="EMBL" id="KAF9461168.1"/>
    </source>
</evidence>
<feature type="transmembrane region" description="Helical" evidence="1">
    <location>
        <begin position="173"/>
        <end position="198"/>
    </location>
</feature>
<dbReference type="AlphaFoldDB" id="A0A9P6CHR6"/>
<dbReference type="PANTHER" id="PTHR40465:SF1">
    <property type="entry name" value="DUF6534 DOMAIN-CONTAINING PROTEIN"/>
    <property type="match status" value="1"/>
</dbReference>
<comment type="caution">
    <text evidence="3">The sequence shown here is derived from an EMBL/GenBank/DDBJ whole genome shotgun (WGS) entry which is preliminary data.</text>
</comment>
<protein>
    <recommendedName>
        <fullName evidence="2">DUF6534 domain-containing protein</fullName>
    </recommendedName>
</protein>
<dbReference type="PANTHER" id="PTHR40465">
    <property type="entry name" value="CHROMOSOME 1, WHOLE GENOME SHOTGUN SEQUENCE"/>
    <property type="match status" value="1"/>
</dbReference>
<sequence>MLGGITVIQAVTFLQTSKRDPLQHKLVVYFLLFLDLLHLFFFSHSVYYYLVSNPDYTKLIWSVPAFVLVHDIVISLAQLFYVARLWKLIPRNYIYIPIILIMMILTDLSLGIVIYYDLSKTTTFALAVNLISSAIFRAFFALKFCSDFVIAISMIFSLAKTNTYLSWTDSSSTMLLAYLLNTGLIPSVLSTVVFITALRMPDSLVFLAIEEIATKLHVNSFMGMLNARYYLQSPAPKTKARAFFLRSETLSNDCPMDKLHTQAPAKTINEVGLPLFQSESRGDEIDKEIRVEVAVKQDTC</sequence>
<dbReference type="Proteomes" id="UP000807353">
    <property type="component" value="Unassembled WGS sequence"/>
</dbReference>
<gene>
    <name evidence="3" type="ORF">BDZ94DRAFT_854508</name>
</gene>
<accession>A0A9P6CHR6</accession>
<evidence type="ECO:0000259" key="2">
    <source>
        <dbReference type="Pfam" id="PF20152"/>
    </source>
</evidence>
<feature type="transmembrane region" description="Helical" evidence="1">
    <location>
        <begin position="93"/>
        <end position="116"/>
    </location>
</feature>
<keyword evidence="1" id="KW-1133">Transmembrane helix</keyword>
<proteinExistence type="predicted"/>
<evidence type="ECO:0000256" key="1">
    <source>
        <dbReference type="SAM" id="Phobius"/>
    </source>
</evidence>
<name>A0A9P6CHR6_9AGAR</name>
<keyword evidence="1" id="KW-0812">Transmembrane</keyword>
<dbReference type="InterPro" id="IPR045339">
    <property type="entry name" value="DUF6534"/>
</dbReference>
<keyword evidence="1" id="KW-0472">Membrane</keyword>
<feature type="transmembrane region" description="Helical" evidence="1">
    <location>
        <begin position="59"/>
        <end position="81"/>
    </location>
</feature>
<reference evidence="3" key="1">
    <citation type="submission" date="2020-11" db="EMBL/GenBank/DDBJ databases">
        <authorList>
            <consortium name="DOE Joint Genome Institute"/>
            <person name="Ahrendt S."/>
            <person name="Riley R."/>
            <person name="Andreopoulos W."/>
            <person name="Labutti K."/>
            <person name="Pangilinan J."/>
            <person name="Ruiz-Duenas F.J."/>
            <person name="Barrasa J.M."/>
            <person name="Sanchez-Garcia M."/>
            <person name="Camarero S."/>
            <person name="Miyauchi S."/>
            <person name="Serrano A."/>
            <person name="Linde D."/>
            <person name="Babiker R."/>
            <person name="Drula E."/>
            <person name="Ayuso-Fernandez I."/>
            <person name="Pacheco R."/>
            <person name="Padilla G."/>
            <person name="Ferreira P."/>
            <person name="Barriuso J."/>
            <person name="Kellner H."/>
            <person name="Castanera R."/>
            <person name="Alfaro M."/>
            <person name="Ramirez L."/>
            <person name="Pisabarro A.G."/>
            <person name="Kuo A."/>
            <person name="Tritt A."/>
            <person name="Lipzen A."/>
            <person name="He G."/>
            <person name="Yan M."/>
            <person name="Ng V."/>
            <person name="Cullen D."/>
            <person name="Martin F."/>
            <person name="Rosso M.-N."/>
            <person name="Henrissat B."/>
            <person name="Hibbett D."/>
            <person name="Martinez A.T."/>
            <person name="Grigoriev I.V."/>
        </authorList>
    </citation>
    <scope>NUCLEOTIDE SEQUENCE</scope>
    <source>
        <strain evidence="3">CBS 247.69</strain>
    </source>
</reference>
<dbReference type="OrthoDB" id="2971181at2759"/>
<feature type="transmembrane region" description="Helical" evidence="1">
    <location>
        <begin position="26"/>
        <end position="47"/>
    </location>
</feature>
<feature type="domain" description="DUF6534" evidence="2">
    <location>
        <begin position="144"/>
        <end position="229"/>
    </location>
</feature>
<evidence type="ECO:0000313" key="4">
    <source>
        <dbReference type="Proteomes" id="UP000807353"/>
    </source>
</evidence>
<dbReference type="EMBL" id="MU150288">
    <property type="protein sequence ID" value="KAF9461168.1"/>
    <property type="molecule type" value="Genomic_DNA"/>
</dbReference>
<dbReference type="Pfam" id="PF20152">
    <property type="entry name" value="DUF6534"/>
    <property type="match status" value="1"/>
</dbReference>